<dbReference type="STRING" id="883158.HMPREF9140_00075"/>
<dbReference type="AlphaFoldDB" id="H1PZI7"/>
<dbReference type="eggNOG" id="COG4085">
    <property type="taxonomic scope" value="Bacteria"/>
</dbReference>
<reference evidence="3 4" key="1">
    <citation type="submission" date="2011-12" db="EMBL/GenBank/DDBJ databases">
        <title>The Genome Sequence of Prevotella micans F0438.</title>
        <authorList>
            <consortium name="The Broad Institute Genome Sequencing Platform"/>
            <person name="Earl A."/>
            <person name="Ward D."/>
            <person name="Feldgarden M."/>
            <person name="Gevers D."/>
            <person name="Izard J."/>
            <person name="Baranova O.V."/>
            <person name="Blanton J.M."/>
            <person name="Wade W.G."/>
            <person name="Dewhirst F.E."/>
            <person name="Young S.K."/>
            <person name="Zeng Q."/>
            <person name="Gargeya S."/>
            <person name="Fitzgerald M."/>
            <person name="Haas B."/>
            <person name="Abouelleil A."/>
            <person name="Alvarado L."/>
            <person name="Arachchi H.M."/>
            <person name="Berlin A."/>
            <person name="Chapman S.B."/>
            <person name="Gearin G."/>
            <person name="Goldberg J."/>
            <person name="Griggs A."/>
            <person name="Gujja S."/>
            <person name="Hansen M."/>
            <person name="Heiman D."/>
            <person name="Howarth C."/>
            <person name="Larimer J."/>
            <person name="Lui A."/>
            <person name="MacDonald P.J.P."/>
            <person name="McCowen C."/>
            <person name="Montmayeur A."/>
            <person name="Murphy C."/>
            <person name="Neiman D."/>
            <person name="Pearson M."/>
            <person name="Priest M."/>
            <person name="Roberts A."/>
            <person name="Saif S."/>
            <person name="Shea T."/>
            <person name="Sisk P."/>
            <person name="Stolte C."/>
            <person name="Sykes S."/>
            <person name="Wortman J."/>
            <person name="Nusbaum C."/>
            <person name="Birren B."/>
        </authorList>
    </citation>
    <scope>NUCLEOTIDE SEQUENCE [LARGE SCALE GENOMIC DNA]</scope>
    <source>
        <strain evidence="3 4">F0438</strain>
    </source>
</reference>
<name>H1PZI7_9BACT</name>
<dbReference type="CDD" id="cd03524">
    <property type="entry name" value="RPA2_OBF_family"/>
    <property type="match status" value="1"/>
</dbReference>
<comment type="caution">
    <text evidence="3">The sequence shown here is derived from an EMBL/GenBank/DDBJ whole genome shotgun (WGS) entry which is preliminary data.</text>
</comment>
<proteinExistence type="predicted"/>
<dbReference type="PROSITE" id="PS51257">
    <property type="entry name" value="PROKAR_LIPOPROTEIN"/>
    <property type="match status" value="1"/>
</dbReference>
<dbReference type="RefSeq" id="WP_006950945.1">
    <property type="nucleotide sequence ID" value="NZ_JH594521.1"/>
</dbReference>
<dbReference type="Proteomes" id="UP000016023">
    <property type="component" value="Unassembled WGS sequence"/>
</dbReference>
<feature type="signal peptide" evidence="1">
    <location>
        <begin position="1"/>
        <end position="24"/>
    </location>
</feature>
<dbReference type="HOGENOM" id="CLU_056926_0_0_10"/>
<dbReference type="EMBL" id="AGWK01000001">
    <property type="protein sequence ID" value="EHO75032.1"/>
    <property type="molecule type" value="Genomic_DNA"/>
</dbReference>
<gene>
    <name evidence="3" type="ORF">HMPREF9140_00075</name>
</gene>
<dbReference type="Pfam" id="PF18942">
    <property type="entry name" value="DUF5689"/>
    <property type="match status" value="1"/>
</dbReference>
<feature type="domain" description="DUF5689" evidence="2">
    <location>
        <begin position="43"/>
        <end position="282"/>
    </location>
</feature>
<keyword evidence="4" id="KW-1185">Reference proteome</keyword>
<evidence type="ECO:0000313" key="3">
    <source>
        <dbReference type="EMBL" id="EHO75032.1"/>
    </source>
</evidence>
<dbReference type="InterPro" id="IPR043744">
    <property type="entry name" value="DUF5689"/>
</dbReference>
<feature type="chain" id="PRO_5003551910" description="DUF5689 domain-containing protein" evidence="1">
    <location>
        <begin position="25"/>
        <end position="408"/>
    </location>
</feature>
<organism evidence="3 4">
    <name type="scientific">Prevotella micans F0438</name>
    <dbReference type="NCBI Taxonomy" id="883158"/>
    <lineage>
        <taxon>Bacteria</taxon>
        <taxon>Pseudomonadati</taxon>
        <taxon>Bacteroidota</taxon>
        <taxon>Bacteroidia</taxon>
        <taxon>Bacteroidales</taxon>
        <taxon>Prevotellaceae</taxon>
        <taxon>Prevotella</taxon>
    </lineage>
</organism>
<evidence type="ECO:0000256" key="1">
    <source>
        <dbReference type="SAM" id="SignalP"/>
    </source>
</evidence>
<protein>
    <recommendedName>
        <fullName evidence="2">DUF5689 domain-containing protein</fullName>
    </recommendedName>
</protein>
<accession>H1PZI7</accession>
<evidence type="ECO:0000259" key="2">
    <source>
        <dbReference type="Pfam" id="PF18942"/>
    </source>
</evidence>
<sequence>MKAKYILMMVAGAVLASCMGNSYTEIDENGPIPYGNNNITESKVITIAKLKDMFATEIETDYRLGVSYRQVTDSLQIKGIVTSSDAQGNIYNEIAIEDNTGAIIVSVAQNGLYGALPVGTEILLDLKDLYVGNYGLQAEIGVPTMNQKGLSSIGRIKRATWEQHYKILSTGNKVVPTVFATGTNPTTWDIEKDGGKLGVIRNVSFRSNDTKGVDSTYANANGGAGNVSWTLNEQDAKKVIVYNSNYADFANAKIPTGKVDITGIFKRFNDQWEIIIRTLDDVQPTSVNPFAGVAGTGEGTAASPFDVTRAISMITTGKFSADKEYYISGTISQIESVSTQYGNANYFISDDGTTANQLKVFRGKYLNGNKFTAANQISEGKKVVIQGKLTLYNGTPQVAKDSKIISIN</sequence>
<dbReference type="PATRIC" id="fig|883158.3.peg.81"/>
<evidence type="ECO:0000313" key="4">
    <source>
        <dbReference type="Proteomes" id="UP000016023"/>
    </source>
</evidence>
<keyword evidence="1" id="KW-0732">Signal</keyword>